<feature type="compositionally biased region" description="Polar residues" evidence="1">
    <location>
        <begin position="178"/>
        <end position="187"/>
    </location>
</feature>
<protein>
    <submittedName>
        <fullName evidence="2">UPF0592 membrane protein C7D4.03c</fullName>
    </submittedName>
</protein>
<feature type="compositionally biased region" description="Basic and acidic residues" evidence="1">
    <location>
        <begin position="993"/>
        <end position="1003"/>
    </location>
</feature>
<sequence>MATLTMPSIFDNSPIFGRSHSSSNLPDLVTEVYEKPESRLKDELPRSASFPSLPSLDSHYKTSEKELQRGHSSDALPLSPTENKVMSGILDEEVKATKRLTKEERPKIERAGRRRSMVARPKSWIQKVKGVSPERNPYLENGNPPVTEIPPVPAIPKQTREKTKTVSESFATFARKSWMSTSRSPSPNRVVAKETEVPNEEVQKSSGLRSSPSSTSLAVPTLEKPSTNTNDSPTKRFLKKRPRPQSVLMTSTSINSANSSTSSIPRSSMDNRSTPRTSTDKVPPMPNALEKIQSIALEPRKKDELWSAFRSLENDFSKFQSKTSALKTNVVRSTILPFLRNHANHPSINVLRPEDLDRRANIFNKWWNGLLEMLDGRPNQTVSGTDRPILLEAITGIMMRPEWRMPPSPFAPLSESPEILEQPRRKSSTSSQFLMESVYHNIRNMFIQNLLTQMNLVVDKMSLRHAPASLVTFCGKACAYAFMFVPGVADILVRIWKLPVETIRRVADELGLPRRINKVEMDEIIANFPIHTHTLGWSSAKSLANNLRQKAVLPPLAAKIPWYGPWIARWCGRESDLFFIFTKHYHILAEEFLSSELTLTEKARAPGFVLVHAQILTALDSTIHRQPAAAESLPLTFDDVLAGADASAAALPLPSSNVTRLMAENRLIMLLRDFISERPSIYESARLTFAAAFSKMMQATARKTSLFDHNACFVLCDFMEEASALFVRFHHSNDSESDFIDWYFWLDVCKKILDSQNTMSEIRLFAFVFGVWGVVTSNDRRKEVLCIDWLLSDKTFDKFFNHWCPMVRAYYMRLLCWRLCRDDGDSTELDTKIFNLASTRLKINWSHYLFLKQTSEKSLKLAPSTTPCLPAPGRRLLIIRNDTQAPSPIFLGFDGNLSSPSTSSPTPTLNKRNSILGSTSLAKLESSLVSSSDGKSVADSPSSTSTTPKKRWTLINKMLPSSFTSDTSSAGSSTSDNETRSSSPPSPTASKSKTLEEARRETALARSSQRPPLQSKNSSTDSESTPATHRAFSFKFSLEWTNHLNSTSQIQAALAQANRGDPPRERRIIPPRLPAPAQAWLGSRVPGTSREVAARDPAEYYEPEVYRRSNNDNPHAAESRANALSRPYIGSAKGKAERARYAGRALAEWALIVAECNNFVERRRAEGVPNLRLVEIPTLGVEGFRKFG</sequence>
<feature type="compositionally biased region" description="Low complexity" evidence="1">
    <location>
        <begin position="250"/>
        <end position="268"/>
    </location>
</feature>
<gene>
    <name evidence="2" type="ORF">PVAG01_01356</name>
</gene>
<accession>A0ABR4PWV8</accession>
<name>A0ABR4PWV8_9HELO</name>
<feature type="compositionally biased region" description="Low complexity" evidence="1">
    <location>
        <begin position="205"/>
        <end position="216"/>
    </location>
</feature>
<dbReference type="Pfam" id="PF08578">
    <property type="entry name" value="DUF1765"/>
    <property type="match status" value="1"/>
</dbReference>
<reference evidence="2 3" key="1">
    <citation type="submission" date="2024-06" db="EMBL/GenBank/DDBJ databases">
        <title>Complete genome of Phlyctema vagabunda strain 19-DSS-EL-015.</title>
        <authorList>
            <person name="Fiorenzani C."/>
        </authorList>
    </citation>
    <scope>NUCLEOTIDE SEQUENCE [LARGE SCALE GENOMIC DNA]</scope>
    <source>
        <strain evidence="2 3">19-DSS-EL-015</strain>
    </source>
</reference>
<feature type="region of interest" description="Disordered" evidence="1">
    <location>
        <begin position="35"/>
        <end position="285"/>
    </location>
</feature>
<dbReference type="EMBL" id="JBFCZG010000001">
    <property type="protein sequence ID" value="KAL3427847.1"/>
    <property type="molecule type" value="Genomic_DNA"/>
</dbReference>
<dbReference type="PANTHER" id="PTHR37988:SF1">
    <property type="entry name" value="UPF0592 MEMBRANE PROTEIN C7D4.03C"/>
    <property type="match status" value="1"/>
</dbReference>
<feature type="compositionally biased region" description="Basic and acidic residues" evidence="1">
    <location>
        <begin position="92"/>
        <end position="111"/>
    </location>
</feature>
<evidence type="ECO:0000256" key="1">
    <source>
        <dbReference type="SAM" id="MobiDB-lite"/>
    </source>
</evidence>
<feature type="region of interest" description="Disordered" evidence="1">
    <location>
        <begin position="927"/>
        <end position="1027"/>
    </location>
</feature>
<feature type="compositionally biased region" description="Polar residues" evidence="1">
    <location>
        <begin position="1005"/>
        <end position="1027"/>
    </location>
</feature>
<dbReference type="Proteomes" id="UP001629113">
    <property type="component" value="Unassembled WGS sequence"/>
</dbReference>
<proteinExistence type="predicted"/>
<feature type="compositionally biased region" description="Low complexity" evidence="1">
    <location>
        <begin position="961"/>
        <end position="992"/>
    </location>
</feature>
<feature type="compositionally biased region" description="Basic and acidic residues" evidence="1">
    <location>
        <begin position="35"/>
        <end position="45"/>
    </location>
</feature>
<dbReference type="InterPro" id="IPR013887">
    <property type="entry name" value="UPF0592"/>
</dbReference>
<keyword evidence="3" id="KW-1185">Reference proteome</keyword>
<dbReference type="PANTHER" id="PTHR37988">
    <property type="entry name" value="UPF0592 MEMBRANE PROTEIN C7D4.03C"/>
    <property type="match status" value="1"/>
</dbReference>
<evidence type="ECO:0000313" key="2">
    <source>
        <dbReference type="EMBL" id="KAL3427847.1"/>
    </source>
</evidence>
<feature type="compositionally biased region" description="Low complexity" evidence="1">
    <location>
        <begin position="927"/>
        <end position="947"/>
    </location>
</feature>
<feature type="compositionally biased region" description="Basic and acidic residues" evidence="1">
    <location>
        <begin position="58"/>
        <end position="72"/>
    </location>
</feature>
<evidence type="ECO:0000313" key="3">
    <source>
        <dbReference type="Proteomes" id="UP001629113"/>
    </source>
</evidence>
<organism evidence="2 3">
    <name type="scientific">Phlyctema vagabunda</name>
    <dbReference type="NCBI Taxonomy" id="108571"/>
    <lineage>
        <taxon>Eukaryota</taxon>
        <taxon>Fungi</taxon>
        <taxon>Dikarya</taxon>
        <taxon>Ascomycota</taxon>
        <taxon>Pezizomycotina</taxon>
        <taxon>Leotiomycetes</taxon>
        <taxon>Helotiales</taxon>
        <taxon>Dermateaceae</taxon>
        <taxon>Phlyctema</taxon>
    </lineage>
</organism>
<comment type="caution">
    <text evidence="2">The sequence shown here is derived from an EMBL/GenBank/DDBJ whole genome shotgun (WGS) entry which is preliminary data.</text>
</comment>